<sequence>MNNELKVYRAKQDLTQEKLAKEVGVTRQTINAIETGRYDPSLSLAFELAEYFNCSVGDLFIHD</sequence>
<evidence type="ECO:0000259" key="2">
    <source>
        <dbReference type="PROSITE" id="PS50943"/>
    </source>
</evidence>
<keyword evidence="1" id="KW-0238">DNA-binding</keyword>
<accession>A0ABY5RLS9</accession>
<organism evidence="3 4">
    <name type="scientific">Haloferax larsenii</name>
    <dbReference type="NCBI Taxonomy" id="302484"/>
    <lineage>
        <taxon>Archaea</taxon>
        <taxon>Methanobacteriati</taxon>
        <taxon>Methanobacteriota</taxon>
        <taxon>Stenosarchaea group</taxon>
        <taxon>Halobacteria</taxon>
        <taxon>Halobacteriales</taxon>
        <taxon>Haloferacaceae</taxon>
        <taxon>Haloferax</taxon>
    </lineage>
</organism>
<geneLocation type="plasmid" evidence="3 4">
    <name>pHl5678-1</name>
</geneLocation>
<dbReference type="Gene3D" id="1.10.260.40">
    <property type="entry name" value="lambda repressor-like DNA-binding domains"/>
    <property type="match status" value="1"/>
</dbReference>
<gene>
    <name evidence="3" type="ORF">KU306_16860</name>
</gene>
<protein>
    <submittedName>
        <fullName evidence="3">Helix-turn-helix transcriptional regulator</fullName>
    </submittedName>
</protein>
<dbReference type="GeneID" id="74530620"/>
<name>A0ABY5RLS9_HALLR</name>
<evidence type="ECO:0000313" key="3">
    <source>
        <dbReference type="EMBL" id="UVE51993.1"/>
    </source>
</evidence>
<proteinExistence type="predicted"/>
<dbReference type="CDD" id="cd00093">
    <property type="entry name" value="HTH_XRE"/>
    <property type="match status" value="1"/>
</dbReference>
<keyword evidence="4" id="KW-1185">Reference proteome</keyword>
<reference evidence="3" key="1">
    <citation type="submission" date="2021-07" db="EMBL/GenBank/DDBJ databases">
        <title>Studies on halocins as antimicrobial molecules from haloarchaea.</title>
        <authorList>
            <person name="Kumar S."/>
            <person name="Khare S.K."/>
        </authorList>
    </citation>
    <scope>NUCLEOTIDE SEQUENCE</scope>
    <source>
        <strain evidence="3">NCIM 5678</strain>
        <plasmid evidence="3">pHl5678-1</plasmid>
    </source>
</reference>
<dbReference type="SUPFAM" id="SSF47413">
    <property type="entry name" value="lambda repressor-like DNA-binding domains"/>
    <property type="match status" value="1"/>
</dbReference>
<dbReference type="InterPro" id="IPR010982">
    <property type="entry name" value="Lambda_DNA-bd_dom_sf"/>
</dbReference>
<keyword evidence="3" id="KW-0614">Plasmid</keyword>
<dbReference type="RefSeq" id="WP_258303482.1">
    <property type="nucleotide sequence ID" value="NZ_CP078064.1"/>
</dbReference>
<dbReference type="PROSITE" id="PS50943">
    <property type="entry name" value="HTH_CROC1"/>
    <property type="match status" value="1"/>
</dbReference>
<dbReference type="Pfam" id="PF01381">
    <property type="entry name" value="HTH_3"/>
    <property type="match status" value="1"/>
</dbReference>
<dbReference type="Proteomes" id="UP001058330">
    <property type="component" value="Plasmid pHl5678-1"/>
</dbReference>
<feature type="domain" description="HTH cro/C1-type" evidence="2">
    <location>
        <begin position="5"/>
        <end position="59"/>
    </location>
</feature>
<dbReference type="InterPro" id="IPR001387">
    <property type="entry name" value="Cro/C1-type_HTH"/>
</dbReference>
<evidence type="ECO:0000256" key="1">
    <source>
        <dbReference type="ARBA" id="ARBA00023125"/>
    </source>
</evidence>
<evidence type="ECO:0000313" key="4">
    <source>
        <dbReference type="Proteomes" id="UP001058330"/>
    </source>
</evidence>
<dbReference type="PANTHER" id="PTHR46558:SF4">
    <property type="entry name" value="DNA-BIDING PHAGE PROTEIN"/>
    <property type="match status" value="1"/>
</dbReference>
<dbReference type="PANTHER" id="PTHR46558">
    <property type="entry name" value="TRACRIPTIONAL REGULATORY PROTEIN-RELATED-RELATED"/>
    <property type="match status" value="1"/>
</dbReference>
<dbReference type="SMART" id="SM00530">
    <property type="entry name" value="HTH_XRE"/>
    <property type="match status" value="1"/>
</dbReference>
<dbReference type="EMBL" id="CP078064">
    <property type="protein sequence ID" value="UVE51993.1"/>
    <property type="molecule type" value="Genomic_DNA"/>
</dbReference>